<dbReference type="Gene3D" id="3.30.450.20">
    <property type="entry name" value="PAS domain"/>
    <property type="match status" value="2"/>
</dbReference>
<evidence type="ECO:0000313" key="3">
    <source>
        <dbReference type="EMBL" id="ELT87971.1"/>
    </source>
</evidence>
<dbReference type="AlphaFoldDB" id="R7T4W9"/>
<feature type="region of interest" description="Disordered" evidence="1">
    <location>
        <begin position="447"/>
        <end position="478"/>
    </location>
</feature>
<reference evidence="3 5" key="2">
    <citation type="journal article" date="2013" name="Nature">
        <title>Insights into bilaterian evolution from three spiralian genomes.</title>
        <authorList>
            <person name="Simakov O."/>
            <person name="Marletaz F."/>
            <person name="Cho S.J."/>
            <person name="Edsinger-Gonzales E."/>
            <person name="Havlak P."/>
            <person name="Hellsten U."/>
            <person name="Kuo D.H."/>
            <person name="Larsson T."/>
            <person name="Lv J."/>
            <person name="Arendt D."/>
            <person name="Savage R."/>
            <person name="Osoegawa K."/>
            <person name="de Jong P."/>
            <person name="Grimwood J."/>
            <person name="Chapman J.A."/>
            <person name="Shapiro H."/>
            <person name="Aerts A."/>
            <person name="Otillar R.P."/>
            <person name="Terry A.Y."/>
            <person name="Boore J.L."/>
            <person name="Grigoriev I.V."/>
            <person name="Lindberg D.R."/>
            <person name="Seaver E.C."/>
            <person name="Weisblat D.A."/>
            <person name="Putnam N.H."/>
            <person name="Rokhsar D.S."/>
        </authorList>
    </citation>
    <scope>NUCLEOTIDE SEQUENCE</scope>
    <source>
        <strain evidence="3 5">I ESC-2004</strain>
    </source>
</reference>
<keyword evidence="5" id="KW-1185">Reference proteome</keyword>
<dbReference type="EnsemblMetazoa" id="CapteT201682">
    <property type="protein sequence ID" value="CapteP201682"/>
    <property type="gene ID" value="CapteG201682"/>
</dbReference>
<name>R7T4W9_CAPTE</name>
<evidence type="ECO:0000259" key="2">
    <source>
        <dbReference type="SMART" id="SM00091"/>
    </source>
</evidence>
<feature type="compositionally biased region" description="Polar residues" evidence="1">
    <location>
        <begin position="464"/>
        <end position="478"/>
    </location>
</feature>
<gene>
    <name evidence="3" type="ORF">CAPTEDRAFT_201682</name>
</gene>
<proteinExistence type="predicted"/>
<feature type="domain" description="PAS" evidence="2">
    <location>
        <begin position="384"/>
        <end position="451"/>
    </location>
</feature>
<organism evidence="3">
    <name type="scientific">Capitella teleta</name>
    <name type="common">Polychaete worm</name>
    <dbReference type="NCBI Taxonomy" id="283909"/>
    <lineage>
        <taxon>Eukaryota</taxon>
        <taxon>Metazoa</taxon>
        <taxon>Spiralia</taxon>
        <taxon>Lophotrochozoa</taxon>
        <taxon>Annelida</taxon>
        <taxon>Polychaeta</taxon>
        <taxon>Sedentaria</taxon>
        <taxon>Scolecida</taxon>
        <taxon>Capitellidae</taxon>
        <taxon>Capitella</taxon>
    </lineage>
</organism>
<dbReference type="EMBL" id="KB312037">
    <property type="protein sequence ID" value="ELT87971.1"/>
    <property type="molecule type" value="Genomic_DNA"/>
</dbReference>
<feature type="non-terminal residue" evidence="3">
    <location>
        <position position="593"/>
    </location>
</feature>
<reference evidence="5" key="1">
    <citation type="submission" date="2012-12" db="EMBL/GenBank/DDBJ databases">
        <authorList>
            <person name="Hellsten U."/>
            <person name="Grimwood J."/>
            <person name="Chapman J.A."/>
            <person name="Shapiro H."/>
            <person name="Aerts A."/>
            <person name="Otillar R.P."/>
            <person name="Terry A.Y."/>
            <person name="Boore J.L."/>
            <person name="Simakov O."/>
            <person name="Marletaz F."/>
            <person name="Cho S.-J."/>
            <person name="Edsinger-Gonzales E."/>
            <person name="Havlak P."/>
            <person name="Kuo D.-H."/>
            <person name="Larsson T."/>
            <person name="Lv J."/>
            <person name="Arendt D."/>
            <person name="Savage R."/>
            <person name="Osoegawa K."/>
            <person name="de Jong P."/>
            <person name="Lindberg D.R."/>
            <person name="Seaver E.C."/>
            <person name="Weisblat D.A."/>
            <person name="Putnam N.H."/>
            <person name="Grigoriev I.V."/>
            <person name="Rokhsar D.S."/>
        </authorList>
    </citation>
    <scope>NUCLEOTIDE SEQUENCE</scope>
    <source>
        <strain evidence="5">I ESC-2004</strain>
    </source>
</reference>
<reference evidence="4" key="3">
    <citation type="submission" date="2015-06" db="UniProtKB">
        <authorList>
            <consortium name="EnsemblMetazoa"/>
        </authorList>
    </citation>
    <scope>IDENTIFICATION</scope>
</reference>
<dbReference type="Proteomes" id="UP000014760">
    <property type="component" value="Unassembled WGS sequence"/>
</dbReference>
<evidence type="ECO:0000313" key="4">
    <source>
        <dbReference type="EnsemblMetazoa" id="CapteP201682"/>
    </source>
</evidence>
<dbReference type="EMBL" id="AMQN01015582">
    <property type="status" value="NOT_ANNOTATED_CDS"/>
    <property type="molecule type" value="Genomic_DNA"/>
</dbReference>
<dbReference type="SMART" id="SM00091">
    <property type="entry name" value="PAS"/>
    <property type="match status" value="2"/>
</dbReference>
<dbReference type="HOGENOM" id="CLU_460496_0_0_1"/>
<accession>R7T4W9</accession>
<feature type="compositionally biased region" description="Acidic residues" evidence="1">
    <location>
        <begin position="447"/>
        <end position="457"/>
    </location>
</feature>
<dbReference type="Pfam" id="PF13426">
    <property type="entry name" value="PAS_9"/>
    <property type="match status" value="2"/>
</dbReference>
<feature type="domain" description="PAS" evidence="2">
    <location>
        <begin position="177"/>
        <end position="244"/>
    </location>
</feature>
<dbReference type="FunFam" id="3.30.450.20:FF:000059">
    <property type="entry name" value="PAS domain containing serine/threonine kinase"/>
    <property type="match status" value="1"/>
</dbReference>
<dbReference type="STRING" id="283909.R7T4W9"/>
<sequence>MTMREQIMANTSKKKKLRASDFGVNLSRSHPSPLRCRSAQDGGQTAKVLSDFASAQCSKSLMHSPVSRASFGSPSYPSPLDCIRTGKLDRAQQLGVSIAHNSFDANQSYPKAIRPNHKTDLLPDSTPEVRKKLADFKGEGLNDVSFGSRSFHGSFATQDEVADSWTFFNSVGGAGGPQLPHSVRNPNKCIMTVNAKTSEILVANQMACELFGFCREELLGLQLNDLVTLKSKGSTTVSETYLEDNGQLIEVSGRVMDAIDSSGLVVPISLWVRRLDTSEPRCLVVMEPVDRYSAVLTFDSTGKVIECDKDLALLHGYSCPGDIKGLAVNALIPSLKLPPPGRAIPKDVKKQRATGRTKHGQPFPLSVLIQPQTHLDAEAEDEVYKGEVWVFANVSGLITILPNGQIHSINDNFALMLFGYRKEELIGCDISTIIPQFFENFEEEELDFPIPPLDDDDDPRRLLNQSGASNGTDPSQATHTVTCGAIVSAVGKLDEIQSEDEDEVFESNQKLTNTSKIADQLEVTVANPADVSPAAKPADLSNHADASGLDVSLSKFMSVHDDSHNTSVTSEDAMITVDEWKRNSAEDSPFKIP</sequence>
<evidence type="ECO:0000313" key="5">
    <source>
        <dbReference type="Proteomes" id="UP000014760"/>
    </source>
</evidence>
<dbReference type="SUPFAM" id="SSF55785">
    <property type="entry name" value="PYP-like sensor domain (PAS domain)"/>
    <property type="match status" value="1"/>
</dbReference>
<evidence type="ECO:0000256" key="1">
    <source>
        <dbReference type="SAM" id="MobiDB-lite"/>
    </source>
</evidence>
<dbReference type="OrthoDB" id="10252171at2759"/>
<dbReference type="InterPro" id="IPR000014">
    <property type="entry name" value="PAS"/>
</dbReference>
<dbReference type="InterPro" id="IPR035965">
    <property type="entry name" value="PAS-like_dom_sf"/>
</dbReference>
<protein>
    <recommendedName>
        <fullName evidence="2">PAS domain-containing protein</fullName>
    </recommendedName>
</protein>
<dbReference type="CDD" id="cd00130">
    <property type="entry name" value="PAS"/>
    <property type="match status" value="2"/>
</dbReference>